<dbReference type="STRING" id="1429043.X474_25145"/>
<gene>
    <name evidence="5" type="ORF">X474_25145</name>
</gene>
<dbReference type="Gene3D" id="3.60.15.10">
    <property type="entry name" value="Ribonuclease Z/Hydroxyacylglutathione hydrolase-like"/>
    <property type="match status" value="1"/>
</dbReference>
<organism evidence="5 6">
    <name type="scientific">Dethiosulfatarculus sandiegensis</name>
    <dbReference type="NCBI Taxonomy" id="1429043"/>
    <lineage>
        <taxon>Bacteria</taxon>
        <taxon>Pseudomonadati</taxon>
        <taxon>Thermodesulfobacteriota</taxon>
        <taxon>Desulfarculia</taxon>
        <taxon>Desulfarculales</taxon>
        <taxon>Desulfarculaceae</taxon>
        <taxon>Dethiosulfatarculus</taxon>
    </lineage>
</organism>
<proteinExistence type="predicted"/>
<accession>A0A0D2J6H2</accession>
<protein>
    <recommendedName>
        <fullName evidence="4">Metallo-beta-lactamase domain-containing protein</fullName>
    </recommendedName>
</protein>
<dbReference type="InterPro" id="IPR042173">
    <property type="entry name" value="RNase_J_2"/>
</dbReference>
<keyword evidence="3" id="KW-0694">RNA-binding</keyword>
<reference evidence="5 6" key="1">
    <citation type="submission" date="2013-11" db="EMBL/GenBank/DDBJ databases">
        <title>Metagenomic analysis of a methanogenic consortium involved in long chain n-alkane degradation.</title>
        <authorList>
            <person name="Davidova I.A."/>
            <person name="Callaghan A.V."/>
            <person name="Wawrik B."/>
            <person name="Pruitt S."/>
            <person name="Marks C."/>
            <person name="Duncan K.E."/>
            <person name="Suflita J.M."/>
        </authorList>
    </citation>
    <scope>NUCLEOTIDE SEQUENCE [LARGE SCALE GENOMIC DNA]</scope>
    <source>
        <strain evidence="5 6">SPR</strain>
    </source>
</reference>
<dbReference type="EMBL" id="AZAC01000063">
    <property type="protein sequence ID" value="KIX11286.1"/>
    <property type="molecule type" value="Genomic_DNA"/>
</dbReference>
<dbReference type="InterPro" id="IPR055132">
    <property type="entry name" value="RNase_J_b_CASP"/>
</dbReference>
<feature type="domain" description="Metallo-beta-lactamase" evidence="4">
    <location>
        <begin position="18"/>
        <end position="214"/>
    </location>
</feature>
<feature type="non-terminal residue" evidence="5">
    <location>
        <position position="346"/>
    </location>
</feature>
<dbReference type="GO" id="GO:0003723">
    <property type="term" value="F:RNA binding"/>
    <property type="evidence" value="ECO:0007669"/>
    <property type="project" value="UniProtKB-KW"/>
</dbReference>
<keyword evidence="2" id="KW-0378">Hydrolase</keyword>
<dbReference type="GO" id="GO:0004527">
    <property type="term" value="F:exonuclease activity"/>
    <property type="evidence" value="ECO:0007669"/>
    <property type="project" value="UniProtKB-KW"/>
</dbReference>
<dbReference type="AlphaFoldDB" id="A0A0D2J6H2"/>
<dbReference type="SUPFAM" id="SSF56281">
    <property type="entry name" value="Metallo-hydrolase/oxidoreductase"/>
    <property type="match status" value="1"/>
</dbReference>
<dbReference type="Proteomes" id="UP000032233">
    <property type="component" value="Unassembled WGS sequence"/>
</dbReference>
<dbReference type="CDD" id="cd07714">
    <property type="entry name" value="RNaseJ_MBL-fold"/>
    <property type="match status" value="1"/>
</dbReference>
<evidence type="ECO:0000256" key="2">
    <source>
        <dbReference type="ARBA" id="ARBA00022839"/>
    </source>
</evidence>
<keyword evidence="6" id="KW-1185">Reference proteome</keyword>
<dbReference type="PANTHER" id="PTHR43694:SF1">
    <property type="entry name" value="RIBONUCLEASE J"/>
    <property type="match status" value="1"/>
</dbReference>
<evidence type="ECO:0000313" key="5">
    <source>
        <dbReference type="EMBL" id="KIX11286.1"/>
    </source>
</evidence>
<comment type="caution">
    <text evidence="5">The sequence shown here is derived from an EMBL/GenBank/DDBJ whole genome shotgun (WGS) entry which is preliminary data.</text>
</comment>
<evidence type="ECO:0000313" key="6">
    <source>
        <dbReference type="Proteomes" id="UP000032233"/>
    </source>
</evidence>
<evidence type="ECO:0000256" key="3">
    <source>
        <dbReference type="ARBA" id="ARBA00022884"/>
    </source>
</evidence>
<dbReference type="Pfam" id="PF00753">
    <property type="entry name" value="Lactamase_B"/>
    <property type="match status" value="1"/>
</dbReference>
<dbReference type="PANTHER" id="PTHR43694">
    <property type="entry name" value="RIBONUCLEASE J"/>
    <property type="match status" value="1"/>
</dbReference>
<keyword evidence="1" id="KW-0540">Nuclease</keyword>
<name>A0A0D2J6H2_9BACT</name>
<dbReference type="InterPro" id="IPR001279">
    <property type="entry name" value="Metallo-B-lactamas"/>
</dbReference>
<dbReference type="OrthoDB" id="9770211at2"/>
<keyword evidence="2" id="KW-0269">Exonuclease</keyword>
<dbReference type="SMART" id="SM00849">
    <property type="entry name" value="Lactamase_B"/>
    <property type="match status" value="1"/>
</dbReference>
<evidence type="ECO:0000259" key="4">
    <source>
        <dbReference type="SMART" id="SM00849"/>
    </source>
</evidence>
<feature type="non-terminal residue" evidence="5">
    <location>
        <position position="1"/>
    </location>
</feature>
<evidence type="ECO:0000256" key="1">
    <source>
        <dbReference type="ARBA" id="ARBA00022722"/>
    </source>
</evidence>
<dbReference type="InParanoid" id="A0A0D2J6H2"/>
<dbReference type="InterPro" id="IPR036866">
    <property type="entry name" value="RibonucZ/Hydroxyglut_hydro"/>
</dbReference>
<sequence length="346" mass="36988">SKKNRLRVIPLGGLDGIGKNMTVLELGNDMIVIDAGLMFPDDDHPGIDLILPDYSYIVQRKDKLRGIIITHGHEDHTGALPYLLKDLGAPVPVLGTKLTLGIIAGKLEEHRIKKPKLREIKPGGHVNLGMFGLDFFAVNHSIPDGVAVYVRTPAGTVLHTGDFKLDQTPIDGRFTDFAGFARAAKQGVTLLLSDSTGAENPGHTPSEAVVGSSLRSIFASAQQRIIVASFASHVHRVQQICDAAVACGRKVVVTGRSMVNITRIARDLGYLHIADDDIVDAYAMGNLPADQVVVLCTGSQGEPLSALARIANGDHRTVKLEEGDTVVISASPVPGNEKAVSRVMNR</sequence>
<dbReference type="Gene3D" id="3.40.50.10710">
    <property type="entry name" value="Metallo-hydrolase/oxidoreductase"/>
    <property type="match status" value="1"/>
</dbReference>
<dbReference type="Pfam" id="PF22505">
    <property type="entry name" value="RNase_J_b_CASP"/>
    <property type="match status" value="1"/>
</dbReference>